<dbReference type="EMBL" id="CM018049">
    <property type="protein sequence ID" value="KAA8519305.1"/>
    <property type="molecule type" value="Genomic_DNA"/>
</dbReference>
<dbReference type="PROSITE" id="PS51387">
    <property type="entry name" value="FAD_PCMH"/>
    <property type="match status" value="1"/>
</dbReference>
<keyword evidence="4" id="KW-1185">Reference proteome</keyword>
<proteinExistence type="predicted"/>
<dbReference type="OrthoDB" id="407275at2759"/>
<dbReference type="Proteomes" id="UP000325577">
    <property type="component" value="Linkage Group LG6"/>
</dbReference>
<organism evidence="3 4">
    <name type="scientific">Nyssa sinensis</name>
    <dbReference type="NCBI Taxonomy" id="561372"/>
    <lineage>
        <taxon>Eukaryota</taxon>
        <taxon>Viridiplantae</taxon>
        <taxon>Streptophyta</taxon>
        <taxon>Embryophyta</taxon>
        <taxon>Tracheophyta</taxon>
        <taxon>Spermatophyta</taxon>
        <taxon>Magnoliopsida</taxon>
        <taxon>eudicotyledons</taxon>
        <taxon>Gunneridae</taxon>
        <taxon>Pentapetalae</taxon>
        <taxon>asterids</taxon>
        <taxon>Cornales</taxon>
        <taxon>Nyssaceae</taxon>
        <taxon>Nyssa</taxon>
    </lineage>
</organism>
<dbReference type="Gene3D" id="3.30.465.10">
    <property type="match status" value="1"/>
</dbReference>
<reference evidence="3 4" key="1">
    <citation type="submission" date="2019-09" db="EMBL/GenBank/DDBJ databases">
        <title>A chromosome-level genome assembly of the Chinese tupelo Nyssa sinensis.</title>
        <authorList>
            <person name="Yang X."/>
            <person name="Kang M."/>
            <person name="Yang Y."/>
            <person name="Xiong H."/>
            <person name="Wang M."/>
            <person name="Zhang Z."/>
            <person name="Wang Z."/>
            <person name="Wu H."/>
            <person name="Ma T."/>
            <person name="Liu J."/>
            <person name="Xi Z."/>
        </authorList>
    </citation>
    <scope>NUCLEOTIDE SEQUENCE [LARGE SCALE GENOMIC DNA]</scope>
    <source>
        <strain evidence="3">J267</strain>
        <tissue evidence="3">Leaf</tissue>
    </source>
</reference>
<evidence type="ECO:0000256" key="1">
    <source>
        <dbReference type="ARBA" id="ARBA00001974"/>
    </source>
</evidence>
<dbReference type="Gene3D" id="3.30.43.10">
    <property type="entry name" value="Uridine Diphospho-n-acetylenolpyruvylglucosamine Reductase, domain 2"/>
    <property type="match status" value="1"/>
</dbReference>
<evidence type="ECO:0000313" key="3">
    <source>
        <dbReference type="EMBL" id="KAA8519305.1"/>
    </source>
</evidence>
<dbReference type="GO" id="GO:0071949">
    <property type="term" value="F:FAD binding"/>
    <property type="evidence" value="ECO:0007669"/>
    <property type="project" value="InterPro"/>
</dbReference>
<gene>
    <name evidence="3" type="ORF">F0562_013561</name>
</gene>
<comment type="cofactor">
    <cofactor evidence="1">
        <name>FAD</name>
        <dbReference type="ChEBI" id="CHEBI:57692"/>
    </cofactor>
</comment>
<dbReference type="Pfam" id="PF01565">
    <property type="entry name" value="FAD_binding_4"/>
    <property type="match status" value="1"/>
</dbReference>
<dbReference type="InterPro" id="IPR006094">
    <property type="entry name" value="Oxid_FAD_bind_N"/>
</dbReference>
<dbReference type="InterPro" id="IPR016169">
    <property type="entry name" value="FAD-bd_PCMH_sub2"/>
</dbReference>
<dbReference type="InterPro" id="IPR036318">
    <property type="entry name" value="FAD-bd_PCMH-like_sf"/>
</dbReference>
<sequence length="367" mass="41600">MHETHIQAAILCAKADRLQMKIRRGGHDYEGVSYVSQVPFFILDMFNLRSINVSIEDETAWVQAGATLGEVYYRIAEKSNTHAFAAGVCPTVGVGCHLVGGGYGNLMRKYVLSVDKIIDAQLFDVKGRLLDRESMGEDLFWAITGGGASFGVVLAYKIRLVRVPATVTVFRVEKTLEQNAIDIVYRLQQVADKLHEDIFIRMILDVSFPELGLKQTDCIEMSWVESILYWTSFPIGTPVDVLLSRTPQVRTHLKRKSDYLKQPIPKDGLKYIFKRMIELETPLLAFNPYEGRMNEISESAKPFPHRAGNICKIQYATNWDEDGLEAANHYLNLTEMLYGYMTPFVSKFPRAAFLNYRDLDLGINHNG</sequence>
<evidence type="ECO:0000313" key="4">
    <source>
        <dbReference type="Proteomes" id="UP000325577"/>
    </source>
</evidence>
<dbReference type="Gene3D" id="3.40.462.20">
    <property type="match status" value="2"/>
</dbReference>
<dbReference type="InterPro" id="IPR016167">
    <property type="entry name" value="FAD-bd_PCMH_sub1"/>
</dbReference>
<dbReference type="SUPFAM" id="SSF56176">
    <property type="entry name" value="FAD-binding/transporter-associated domain-like"/>
    <property type="match status" value="1"/>
</dbReference>
<protein>
    <recommendedName>
        <fullName evidence="2">FAD-binding PCMH-type domain-containing protein</fullName>
    </recommendedName>
</protein>
<accession>A0A5J4ZL48</accession>
<name>A0A5J4ZL48_9ASTE</name>
<feature type="domain" description="FAD-binding PCMH-type" evidence="2">
    <location>
        <begin position="1"/>
        <end position="163"/>
    </location>
</feature>
<dbReference type="PANTHER" id="PTHR32448">
    <property type="entry name" value="OS08G0158400 PROTEIN"/>
    <property type="match status" value="1"/>
</dbReference>
<dbReference type="InterPro" id="IPR016166">
    <property type="entry name" value="FAD-bd_PCMH"/>
</dbReference>
<evidence type="ECO:0000259" key="2">
    <source>
        <dbReference type="PROSITE" id="PS51387"/>
    </source>
</evidence>
<dbReference type="AlphaFoldDB" id="A0A5J4ZL48"/>